<dbReference type="Proteomes" id="UP000177579">
    <property type="component" value="Unassembled WGS sequence"/>
</dbReference>
<reference evidence="2 3" key="1">
    <citation type="journal article" date="2016" name="Nat. Commun.">
        <title>Thousands of microbial genomes shed light on interconnected biogeochemical processes in an aquifer system.</title>
        <authorList>
            <person name="Anantharaman K."/>
            <person name="Brown C.T."/>
            <person name="Hug L.A."/>
            <person name="Sharon I."/>
            <person name="Castelle C.J."/>
            <person name="Probst A.J."/>
            <person name="Thomas B.C."/>
            <person name="Singh A."/>
            <person name="Wilkins M.J."/>
            <person name="Karaoz U."/>
            <person name="Brodie E.L."/>
            <person name="Williams K.H."/>
            <person name="Hubbard S.S."/>
            <person name="Banfield J.F."/>
        </authorList>
    </citation>
    <scope>NUCLEOTIDE SEQUENCE [LARGE SCALE GENOMIC DNA]</scope>
</reference>
<dbReference type="AlphaFoldDB" id="A0A1F5TLW7"/>
<comment type="caution">
    <text evidence="2">The sequence shown here is derived from an EMBL/GenBank/DDBJ whole genome shotgun (WGS) entry which is preliminary data.</text>
</comment>
<protein>
    <submittedName>
        <fullName evidence="2">Uncharacterized protein</fullName>
    </submittedName>
</protein>
<accession>A0A1F5TLW7</accession>
<evidence type="ECO:0000313" key="2">
    <source>
        <dbReference type="EMBL" id="OGF39910.1"/>
    </source>
</evidence>
<keyword evidence="1" id="KW-1133">Transmembrane helix</keyword>
<gene>
    <name evidence="2" type="ORF">A2531_01635</name>
</gene>
<keyword evidence="1" id="KW-0812">Transmembrane</keyword>
<dbReference type="EMBL" id="MFGO01000039">
    <property type="protein sequence ID" value="OGF39910.1"/>
    <property type="molecule type" value="Genomic_DNA"/>
</dbReference>
<organism evidence="2 3">
    <name type="scientific">Candidatus Falkowbacteria bacterium RIFOXYD2_FULL_34_120</name>
    <dbReference type="NCBI Taxonomy" id="1798007"/>
    <lineage>
        <taxon>Bacteria</taxon>
        <taxon>Candidatus Falkowiibacteriota</taxon>
    </lineage>
</organism>
<name>A0A1F5TLW7_9BACT</name>
<sequence length="117" mass="13702">MKLIIELLIQILILVCIAFIIVYLILLSFCNSCYQTKNTDQALYKLCPLNYSIETNISNKKFNICFKNKKACTLNQEWISINDVFPDKEIGCYINSPCICNIPKKWKKIEYGRYICE</sequence>
<feature type="transmembrane region" description="Helical" evidence="1">
    <location>
        <begin position="7"/>
        <end position="29"/>
    </location>
</feature>
<keyword evidence="1" id="KW-0472">Membrane</keyword>
<proteinExistence type="predicted"/>
<evidence type="ECO:0000313" key="3">
    <source>
        <dbReference type="Proteomes" id="UP000177579"/>
    </source>
</evidence>
<evidence type="ECO:0000256" key="1">
    <source>
        <dbReference type="SAM" id="Phobius"/>
    </source>
</evidence>